<dbReference type="RefSeq" id="XP_075098478.1">
    <property type="nucleotide sequence ID" value="XM_075242377.1"/>
</dbReference>
<evidence type="ECO:0000313" key="1">
    <source>
        <dbReference type="Proteomes" id="UP000790787"/>
    </source>
</evidence>
<sequence length="372" mass="41976">MAELLVLDLRKNNFNGSLPPLCIRSTSLTTIVLNGNQFEGHVPLSLLNCHRLEVLDVGNNAINDTFPAWLGTLQMLQVLIFKSNRFHGPLSPCQTKFCFPMLRIFDLSLNEFSGSLHAKVFDNFKSMTKLDGSDKGEIKYMELHNVGIYDIMYKDSVRLVIKGQDIELERITTIMTAIDLSSNHFDGVIPKTLKDLGSLWLLNVSHNNLRGDIPTQLGQLNMLETLDLSWNRLAGNIPKELTRQNFLAVLNLFRIVLLDRFLKVYNSTYGGNLELCGSPLLKQCGTSDPSHVPQPFEPEEEEEESYFVSGFTWESVVIGYSCGLVVGTIIWSLMFKACKPSVRPVWRWKNDGTRLGLETRTQKEATCGLRLS</sequence>
<name>A0AC58TMM3_TOBAC</name>
<dbReference type="Proteomes" id="UP000790787">
    <property type="component" value="Chromosome 21"/>
</dbReference>
<reference evidence="2" key="2">
    <citation type="submission" date="2025-08" db="UniProtKB">
        <authorList>
            <consortium name="RefSeq"/>
        </authorList>
    </citation>
    <scope>IDENTIFICATION</scope>
    <source>
        <tissue evidence="2">Leaf</tissue>
    </source>
</reference>
<organism evidence="1 2">
    <name type="scientific">Nicotiana tabacum</name>
    <name type="common">Common tobacco</name>
    <dbReference type="NCBI Taxonomy" id="4097"/>
    <lineage>
        <taxon>Eukaryota</taxon>
        <taxon>Viridiplantae</taxon>
        <taxon>Streptophyta</taxon>
        <taxon>Embryophyta</taxon>
        <taxon>Tracheophyta</taxon>
        <taxon>Spermatophyta</taxon>
        <taxon>Magnoliopsida</taxon>
        <taxon>eudicotyledons</taxon>
        <taxon>Gunneridae</taxon>
        <taxon>Pentapetalae</taxon>
        <taxon>asterids</taxon>
        <taxon>lamiids</taxon>
        <taxon>Solanales</taxon>
        <taxon>Solanaceae</taxon>
        <taxon>Nicotianoideae</taxon>
        <taxon>Nicotianeae</taxon>
        <taxon>Nicotiana</taxon>
    </lineage>
</organism>
<proteinExistence type="predicted"/>
<protein>
    <submittedName>
        <fullName evidence="2">Receptor-like protein 9DC3</fullName>
    </submittedName>
</protein>
<gene>
    <name evidence="2" type="primary">LOC142175501</name>
</gene>
<reference evidence="1" key="1">
    <citation type="journal article" date="2014" name="Nat. Commun.">
        <title>The tobacco genome sequence and its comparison with those of tomato and potato.</title>
        <authorList>
            <person name="Sierro N."/>
            <person name="Battey J.N."/>
            <person name="Ouadi S."/>
            <person name="Bakaher N."/>
            <person name="Bovet L."/>
            <person name="Willig A."/>
            <person name="Goepfert S."/>
            <person name="Peitsch M.C."/>
            <person name="Ivanov N.V."/>
        </authorList>
    </citation>
    <scope>NUCLEOTIDE SEQUENCE [LARGE SCALE GENOMIC DNA]</scope>
</reference>
<keyword evidence="1" id="KW-1185">Reference proteome</keyword>
<accession>A0AC58TMM3</accession>
<evidence type="ECO:0000313" key="2">
    <source>
        <dbReference type="RefSeq" id="XP_075098478.1"/>
    </source>
</evidence>